<feature type="repeat" description="RCC1" evidence="1">
    <location>
        <begin position="109"/>
        <end position="161"/>
    </location>
</feature>
<reference evidence="3" key="1">
    <citation type="submission" date="2022-08" db="EMBL/GenBank/DDBJ databases">
        <title>Novel sulphate-reducing endosymbionts in the free-living metamonad Anaeramoeba.</title>
        <authorList>
            <person name="Jerlstrom-Hultqvist J."/>
            <person name="Cepicka I."/>
            <person name="Gallot-Lavallee L."/>
            <person name="Salas-Leiva D."/>
            <person name="Curtis B.A."/>
            <person name="Zahonova K."/>
            <person name="Pipaliya S."/>
            <person name="Dacks J."/>
            <person name="Roger A.J."/>
        </authorList>
    </citation>
    <scope>NUCLEOTIDE SEQUENCE</scope>
    <source>
        <strain evidence="3">Busselton2</strain>
    </source>
</reference>
<dbReference type="SUPFAM" id="SSF54695">
    <property type="entry name" value="POZ domain"/>
    <property type="match status" value="1"/>
</dbReference>
<dbReference type="InterPro" id="IPR011333">
    <property type="entry name" value="SKP1/BTB/POZ_sf"/>
</dbReference>
<feature type="domain" description="BTB" evidence="2">
    <location>
        <begin position="525"/>
        <end position="603"/>
    </location>
</feature>
<feature type="repeat" description="RCC1" evidence="1">
    <location>
        <begin position="237"/>
        <end position="292"/>
    </location>
</feature>
<dbReference type="InterPro" id="IPR000408">
    <property type="entry name" value="Reg_chr_condens"/>
</dbReference>
<dbReference type="PANTHER" id="PTHR45982">
    <property type="entry name" value="REGULATOR OF CHROMOSOME CONDENSATION"/>
    <property type="match status" value="1"/>
</dbReference>
<dbReference type="Gene3D" id="2.130.10.30">
    <property type="entry name" value="Regulator of chromosome condensation 1/beta-lactamase-inhibitor protein II"/>
    <property type="match status" value="2"/>
</dbReference>
<dbReference type="InterPro" id="IPR009091">
    <property type="entry name" value="RCC1/BLIP-II"/>
</dbReference>
<proteinExistence type="predicted"/>
<sequence>MLGTYRRPKKKIDKYTTPNFRLIHKFHSGSMRPKRWKHKTNNSVELLNGMVDITSTKYAQLVQIENKTLKVMNHNRAQYKNHAILNEELGSVLKICSGHSHFLILCESGKVYALGQNNSYCYGVGSRKLNVVKPILVRSLETQFIIDIECCSFNSFFVNEDLQLYSCGKGCSNGISERSIKIPSLVDLENSIEMIFAGSGSNHFFVTLFGRSKKKSVQSNQIKDELQGSNLIRIKNRKLLSCGLNESGQLGLGFSSQKEITIPIECQLSPYSGNDIQDIHCGKSHSIMMTTNGKLLGCGCKNHNGTGKDQTRFTEITALSEFLIEKLSVNNMHSVAITKENEIYYWGSGLKFTAQRLPTKLLLNDFQQLDILNVHCGFDFILIYKTVFYKTLAKDLKIYFLNNNIIERSNGKIENNEKGKEEDENDDELTILNWKINSQLLAVRGIPFERQNSFVVKLLDLYHNFKIKSEEIYSWIIWLYTNEYNHITLDHINKISQAIDLNDWKSRDLSNDLEKLFVDNSLYRADFEIKVNDNTTKNNKNKKQAHSFKVHKFLLKARSELFNIYTQNIDNSINCLVDNSGLSKNGLQFFLHFLYTDSLPKKELFFQKSLIQELYNASEFYQLNVNSSLIYQIEVLTRMSSVSQSYWLKLNDNDLNEKK</sequence>
<dbReference type="PROSITE" id="PS50097">
    <property type="entry name" value="BTB"/>
    <property type="match status" value="1"/>
</dbReference>
<dbReference type="PROSITE" id="PS50012">
    <property type="entry name" value="RCC1_3"/>
    <property type="match status" value="2"/>
</dbReference>
<evidence type="ECO:0000259" key="2">
    <source>
        <dbReference type="PROSITE" id="PS50097"/>
    </source>
</evidence>
<protein>
    <submittedName>
        <fullName evidence="3">Btk-binding protein-related</fullName>
    </submittedName>
</protein>
<dbReference type="Proteomes" id="UP001146793">
    <property type="component" value="Unassembled WGS sequence"/>
</dbReference>
<dbReference type="CDD" id="cd18186">
    <property type="entry name" value="BTB_POZ_ZBTB_KLHL-like"/>
    <property type="match status" value="1"/>
</dbReference>
<dbReference type="Pfam" id="PF00651">
    <property type="entry name" value="BTB"/>
    <property type="match status" value="1"/>
</dbReference>
<dbReference type="GO" id="GO:0005085">
    <property type="term" value="F:guanyl-nucleotide exchange factor activity"/>
    <property type="evidence" value="ECO:0007669"/>
    <property type="project" value="TreeGrafter"/>
</dbReference>
<comment type="caution">
    <text evidence="3">The sequence shown here is derived from an EMBL/GenBank/DDBJ whole genome shotgun (WGS) entry which is preliminary data.</text>
</comment>
<accession>A0AAV7YX63</accession>
<organism evidence="3 4">
    <name type="scientific">Anaeramoeba flamelloides</name>
    <dbReference type="NCBI Taxonomy" id="1746091"/>
    <lineage>
        <taxon>Eukaryota</taxon>
        <taxon>Metamonada</taxon>
        <taxon>Anaeramoebidae</taxon>
        <taxon>Anaeramoeba</taxon>
    </lineage>
</organism>
<dbReference type="InterPro" id="IPR000210">
    <property type="entry name" value="BTB/POZ_dom"/>
</dbReference>
<dbReference type="Pfam" id="PF00415">
    <property type="entry name" value="RCC1"/>
    <property type="match status" value="2"/>
</dbReference>
<name>A0AAV7YX63_9EUKA</name>
<dbReference type="PANTHER" id="PTHR45982:SF1">
    <property type="entry name" value="REGULATOR OF CHROMOSOME CONDENSATION"/>
    <property type="match status" value="1"/>
</dbReference>
<dbReference type="Gene3D" id="3.30.710.10">
    <property type="entry name" value="Potassium Channel Kv1.1, Chain A"/>
    <property type="match status" value="1"/>
</dbReference>
<dbReference type="GO" id="GO:0005737">
    <property type="term" value="C:cytoplasm"/>
    <property type="evidence" value="ECO:0007669"/>
    <property type="project" value="TreeGrafter"/>
</dbReference>
<evidence type="ECO:0000313" key="3">
    <source>
        <dbReference type="EMBL" id="KAJ3432490.1"/>
    </source>
</evidence>
<dbReference type="EMBL" id="JANTQA010000047">
    <property type="protein sequence ID" value="KAJ3432490.1"/>
    <property type="molecule type" value="Genomic_DNA"/>
</dbReference>
<dbReference type="SUPFAM" id="SSF50985">
    <property type="entry name" value="RCC1/BLIP-II"/>
    <property type="match status" value="1"/>
</dbReference>
<evidence type="ECO:0000256" key="1">
    <source>
        <dbReference type="PROSITE-ProRule" id="PRU00235"/>
    </source>
</evidence>
<gene>
    <name evidence="3" type="ORF">M0812_21431</name>
</gene>
<dbReference type="InterPro" id="IPR051553">
    <property type="entry name" value="Ran_GTPase-activating"/>
</dbReference>
<evidence type="ECO:0000313" key="4">
    <source>
        <dbReference type="Proteomes" id="UP001146793"/>
    </source>
</evidence>
<dbReference type="AlphaFoldDB" id="A0AAV7YX63"/>